<evidence type="ECO:0000313" key="3">
    <source>
        <dbReference type="EMBL" id="QBI55782.1"/>
    </source>
</evidence>
<organism evidence="3 4">
    <name type="scientific">Streptomonospora litoralis</name>
    <dbReference type="NCBI Taxonomy" id="2498135"/>
    <lineage>
        <taxon>Bacteria</taxon>
        <taxon>Bacillati</taxon>
        <taxon>Actinomycetota</taxon>
        <taxon>Actinomycetes</taxon>
        <taxon>Streptosporangiales</taxon>
        <taxon>Nocardiopsidaceae</taxon>
        <taxon>Streptomonospora</taxon>
    </lineage>
</organism>
<dbReference type="Proteomes" id="UP000292235">
    <property type="component" value="Chromosome"/>
</dbReference>
<dbReference type="InterPro" id="IPR045676">
    <property type="entry name" value="DUF6194"/>
</dbReference>
<proteinExistence type="predicted"/>
<evidence type="ECO:0000259" key="2">
    <source>
        <dbReference type="Pfam" id="PF19694"/>
    </source>
</evidence>
<feature type="compositionally biased region" description="Acidic residues" evidence="1">
    <location>
        <begin position="155"/>
        <end position="164"/>
    </location>
</feature>
<name>A0A4V0ZK53_9ACTN</name>
<gene>
    <name evidence="3" type="ORF">EKD16_20095</name>
</gene>
<feature type="domain" description="DUF6194" evidence="2">
    <location>
        <begin position="1"/>
        <end position="150"/>
    </location>
</feature>
<protein>
    <recommendedName>
        <fullName evidence="2">DUF6194 domain-containing protein</fullName>
    </recommendedName>
</protein>
<dbReference type="EMBL" id="CP036455">
    <property type="protein sequence ID" value="QBI55782.1"/>
    <property type="molecule type" value="Genomic_DNA"/>
</dbReference>
<dbReference type="KEGG" id="strr:EKD16_20095"/>
<evidence type="ECO:0000256" key="1">
    <source>
        <dbReference type="SAM" id="MobiDB-lite"/>
    </source>
</evidence>
<dbReference type="AlphaFoldDB" id="A0A4V0ZK53"/>
<keyword evidence="4" id="KW-1185">Reference proteome</keyword>
<feature type="region of interest" description="Disordered" evidence="1">
    <location>
        <begin position="139"/>
        <end position="164"/>
    </location>
</feature>
<dbReference type="Pfam" id="PF19694">
    <property type="entry name" value="DUF6194"/>
    <property type="match status" value="1"/>
</dbReference>
<sequence>MEQILDTVRGFDGVLELAPTAGSEYPEIAWGDHFFYYAPDGQVPRREQPYATIVTKDYPDEPVSGLDDPGRWRLNVHVGKERSAELLGARPESAGEPVDYGAEDTLIPHPVYADLGWIAIVVPGARTSETAIGLLRQAHADAQRRYERRRAVPTAEDDDTAPRA</sequence>
<reference evidence="3 4" key="1">
    <citation type="submission" date="2019-02" db="EMBL/GenBank/DDBJ databases">
        <authorList>
            <person name="Khodamoradi S."/>
            <person name="Hahnke R.L."/>
            <person name="Kaempfer P."/>
            <person name="Schumann P."/>
            <person name="Rohde M."/>
            <person name="Steinert M."/>
            <person name="Luzhetskyy A."/>
            <person name="Wink J."/>
            <person name="Ruckert C."/>
        </authorList>
    </citation>
    <scope>NUCLEOTIDE SEQUENCE [LARGE SCALE GENOMIC DNA]</scope>
    <source>
        <strain evidence="3 4">M2</strain>
    </source>
</reference>
<evidence type="ECO:0000313" key="4">
    <source>
        <dbReference type="Proteomes" id="UP000292235"/>
    </source>
</evidence>
<accession>A0A4V0ZK53</accession>